<comment type="caution">
    <text evidence="1">The sequence shown here is derived from an EMBL/GenBank/DDBJ whole genome shotgun (WGS) entry which is preliminary data.</text>
</comment>
<keyword evidence="1" id="KW-0560">Oxidoreductase</keyword>
<dbReference type="PANTHER" id="PTHR20883">
    <property type="entry name" value="PHYTANOYL-COA DIOXYGENASE DOMAIN CONTAINING 1"/>
    <property type="match status" value="1"/>
</dbReference>
<dbReference type="Pfam" id="PF05721">
    <property type="entry name" value="PhyH"/>
    <property type="match status" value="1"/>
</dbReference>
<sequence>MDLNKERAEFCVNGVVVLRGLFTDWINLLREGVDLNEQHPGPWFRNYTPDQADGKFWGDFCNWQRLAPYRDFVEQSPIALIGKTLMQSQRVRMFHEHVLVKNAGSSKVTPWHHDSPYYCVEASQSVSLWIPLDPVSRESSIEFVAGSHRWGKKYRPRKFSGQYYDHSAQDLEMLPDIDASRDQFDILGWALEPGDAVAFDYCTIHGAPGNLSRDRARRAVSVRLLGDDAVYADRGGVTSPPYPQLAGKLKSGDPLPEDEFPYLL</sequence>
<proteinExistence type="predicted"/>
<accession>A0A356LIL7</accession>
<evidence type="ECO:0000313" key="1">
    <source>
        <dbReference type="EMBL" id="HBP30764.1"/>
    </source>
</evidence>
<dbReference type="GO" id="GO:0016706">
    <property type="term" value="F:2-oxoglutarate-dependent dioxygenase activity"/>
    <property type="evidence" value="ECO:0007669"/>
    <property type="project" value="UniProtKB-ARBA"/>
</dbReference>
<reference evidence="1 2" key="1">
    <citation type="journal article" date="2018" name="Nat. Biotechnol.">
        <title>A standardized bacterial taxonomy based on genome phylogeny substantially revises the tree of life.</title>
        <authorList>
            <person name="Parks D.H."/>
            <person name="Chuvochina M."/>
            <person name="Waite D.W."/>
            <person name="Rinke C."/>
            <person name="Skarshewski A."/>
            <person name="Chaumeil P.A."/>
            <person name="Hugenholtz P."/>
        </authorList>
    </citation>
    <scope>NUCLEOTIDE SEQUENCE [LARGE SCALE GENOMIC DNA]</scope>
    <source>
        <strain evidence="1">UBA10707</strain>
    </source>
</reference>
<dbReference type="Proteomes" id="UP000264036">
    <property type="component" value="Unassembled WGS sequence"/>
</dbReference>
<dbReference type="Gene3D" id="2.60.120.620">
    <property type="entry name" value="q2cbj1_9rhob like domain"/>
    <property type="match status" value="1"/>
</dbReference>
<dbReference type="InterPro" id="IPR008775">
    <property type="entry name" value="Phytyl_CoA_dOase-like"/>
</dbReference>
<keyword evidence="1" id="KW-0223">Dioxygenase</keyword>
<dbReference type="AlphaFoldDB" id="A0A356LIL7"/>
<dbReference type="EMBL" id="DOEK01000030">
    <property type="protein sequence ID" value="HBP30764.1"/>
    <property type="molecule type" value="Genomic_DNA"/>
</dbReference>
<protein>
    <submittedName>
        <fullName evidence="1">Phytanoyl-CoA dioxygenase</fullName>
    </submittedName>
</protein>
<name>A0A356LIL7_9BURK</name>
<dbReference type="PANTHER" id="PTHR20883:SF49">
    <property type="entry name" value="PHYTANOYL-COA DIOXYGENASE"/>
    <property type="match status" value="1"/>
</dbReference>
<organism evidence="1 2">
    <name type="scientific">Advenella kashmirensis</name>
    <dbReference type="NCBI Taxonomy" id="310575"/>
    <lineage>
        <taxon>Bacteria</taxon>
        <taxon>Pseudomonadati</taxon>
        <taxon>Pseudomonadota</taxon>
        <taxon>Betaproteobacteria</taxon>
        <taxon>Burkholderiales</taxon>
        <taxon>Alcaligenaceae</taxon>
    </lineage>
</organism>
<dbReference type="SUPFAM" id="SSF51197">
    <property type="entry name" value="Clavaminate synthase-like"/>
    <property type="match status" value="1"/>
</dbReference>
<dbReference type="GO" id="GO:0005506">
    <property type="term" value="F:iron ion binding"/>
    <property type="evidence" value="ECO:0007669"/>
    <property type="project" value="UniProtKB-ARBA"/>
</dbReference>
<evidence type="ECO:0000313" key="2">
    <source>
        <dbReference type="Proteomes" id="UP000264036"/>
    </source>
</evidence>
<gene>
    <name evidence="1" type="ORF">DD666_15255</name>
</gene>